<feature type="domain" description="Glycosyltransferase 2-like" evidence="4">
    <location>
        <begin position="6"/>
        <end position="181"/>
    </location>
</feature>
<dbReference type="EMBL" id="JABBNU010000007">
    <property type="protein sequence ID" value="NMM49160.1"/>
    <property type="molecule type" value="Genomic_DNA"/>
</dbReference>
<proteinExistence type="inferred from homology"/>
<dbReference type="RefSeq" id="WP_169681873.1">
    <property type="nucleotide sequence ID" value="NZ_JABBNU010000007.1"/>
</dbReference>
<keyword evidence="2" id="KW-0328">Glycosyltransferase</keyword>
<evidence type="ECO:0000259" key="4">
    <source>
        <dbReference type="Pfam" id="PF00535"/>
    </source>
</evidence>
<comment type="caution">
    <text evidence="5">The sequence shown here is derived from an EMBL/GenBank/DDBJ whole genome shotgun (WGS) entry which is preliminary data.</text>
</comment>
<dbReference type="CDD" id="cd04186">
    <property type="entry name" value="GT_2_like_c"/>
    <property type="match status" value="1"/>
</dbReference>
<evidence type="ECO:0000256" key="1">
    <source>
        <dbReference type="ARBA" id="ARBA00006739"/>
    </source>
</evidence>
<dbReference type="InterPro" id="IPR001173">
    <property type="entry name" value="Glyco_trans_2-like"/>
</dbReference>
<dbReference type="Proteomes" id="UP000559010">
    <property type="component" value="Unassembled WGS sequence"/>
</dbReference>
<evidence type="ECO:0000313" key="6">
    <source>
        <dbReference type="Proteomes" id="UP000559010"/>
    </source>
</evidence>
<dbReference type="SUPFAM" id="SSF53448">
    <property type="entry name" value="Nucleotide-diphospho-sugar transferases"/>
    <property type="match status" value="1"/>
</dbReference>
<evidence type="ECO:0000256" key="2">
    <source>
        <dbReference type="ARBA" id="ARBA00022676"/>
    </source>
</evidence>
<dbReference type="PANTHER" id="PTHR43179:SF12">
    <property type="entry name" value="GALACTOFURANOSYLTRANSFERASE GLFT2"/>
    <property type="match status" value="1"/>
</dbReference>
<comment type="similarity">
    <text evidence="1">Belongs to the glycosyltransferase 2 family.</text>
</comment>
<dbReference type="Pfam" id="PF00535">
    <property type="entry name" value="Glycos_transf_2"/>
    <property type="match status" value="1"/>
</dbReference>
<sequence>MKKTAIAILNYNGLQHLKNYLPGVINESSDIADIYLIENAGTDESIVWVRKNHPEVKIIILDKNYGFAGGYNEGLKQINNEYLLLLNSDIRVTHNWLEPLVIHLDSHPNTASVQPKIRSANEPDHFEYAGAAGGMIDKLGYPFCRGRIFNNIEKDTGKYDNPIKVFWTSGACMLIQRELFIKAGGFPDDFFAHMEEIDLCWRLQKLGYDLYCIPDSTVYHVGGGTLQKQSPFKTYLNFRNNLRMIIRNYPGKSWLGIFITRLILDGPAAIKLSFDNGFQHLWAVIRAHFKVYSEFSKLLVQRKDIKSITKQNEMHGFLNSSLILEHYIKGKNTFEELETKINTK</sequence>
<organism evidence="5 6">
    <name type="scientific">Marinigracilibium pacificum</name>
    <dbReference type="NCBI Taxonomy" id="2729599"/>
    <lineage>
        <taxon>Bacteria</taxon>
        <taxon>Pseudomonadati</taxon>
        <taxon>Bacteroidota</taxon>
        <taxon>Cytophagia</taxon>
        <taxon>Cytophagales</taxon>
        <taxon>Flammeovirgaceae</taxon>
        <taxon>Marinigracilibium</taxon>
    </lineage>
</organism>
<keyword evidence="6" id="KW-1185">Reference proteome</keyword>
<evidence type="ECO:0000313" key="5">
    <source>
        <dbReference type="EMBL" id="NMM49160.1"/>
    </source>
</evidence>
<dbReference type="GO" id="GO:0016757">
    <property type="term" value="F:glycosyltransferase activity"/>
    <property type="evidence" value="ECO:0007669"/>
    <property type="project" value="UniProtKB-KW"/>
</dbReference>
<keyword evidence="3 5" id="KW-0808">Transferase</keyword>
<dbReference type="InterPro" id="IPR029044">
    <property type="entry name" value="Nucleotide-diphossugar_trans"/>
</dbReference>
<accession>A0A848J3Q2</accession>
<evidence type="ECO:0000256" key="3">
    <source>
        <dbReference type="ARBA" id="ARBA00022679"/>
    </source>
</evidence>
<dbReference type="PANTHER" id="PTHR43179">
    <property type="entry name" value="RHAMNOSYLTRANSFERASE WBBL"/>
    <property type="match status" value="1"/>
</dbReference>
<dbReference type="Gene3D" id="3.90.550.10">
    <property type="entry name" value="Spore Coat Polysaccharide Biosynthesis Protein SpsA, Chain A"/>
    <property type="match status" value="1"/>
</dbReference>
<dbReference type="AlphaFoldDB" id="A0A848J3Q2"/>
<reference evidence="5 6" key="1">
    <citation type="submission" date="2020-04" db="EMBL/GenBank/DDBJ databases">
        <title>Flammeovirgaceae bacterium KN852 isolated from deep sea.</title>
        <authorList>
            <person name="Zhang D.-C."/>
        </authorList>
    </citation>
    <scope>NUCLEOTIDE SEQUENCE [LARGE SCALE GENOMIC DNA]</scope>
    <source>
        <strain evidence="5 6">KN852</strain>
    </source>
</reference>
<name>A0A848J3Q2_9BACT</name>
<gene>
    <name evidence="5" type="ORF">HH304_12185</name>
</gene>
<protein>
    <submittedName>
        <fullName evidence="5">Glycosyltransferase family 2 protein</fullName>
    </submittedName>
</protein>